<dbReference type="PANTHER" id="PTHR23333">
    <property type="entry name" value="UBX DOMAIN CONTAINING PROTEIN"/>
    <property type="match status" value="1"/>
</dbReference>
<dbReference type="SUPFAM" id="SSF54236">
    <property type="entry name" value="Ubiquitin-like"/>
    <property type="match status" value="1"/>
</dbReference>
<sequence>MQEVNKIESVKQEWLCKPRTDDQILNGAEQKGCDIFVNNLFEEAQKVGAGCTGETSVKHQADTTIKLWKNGFTVNDGELRSYTDAANQRFLESIKKGATPRIISKAKKGVEETEKRRPTVVLNTSEPITSVQIWLADGTRIVQKFNATHRISHIRDFIINYPGAHGRSPFTLTTSLPFLELLDESLTLEEANLKNAVVVQRLKKSTEPFRSAS</sequence>
<feature type="domain" description="SEP" evidence="2">
    <location>
        <begin position="60"/>
        <end position="123"/>
    </location>
</feature>
<evidence type="ECO:0000259" key="1">
    <source>
        <dbReference type="PROSITE" id="PS50033"/>
    </source>
</evidence>
<dbReference type="Pfam" id="PF08059">
    <property type="entry name" value="SEP"/>
    <property type="match status" value="1"/>
</dbReference>
<dbReference type="Pfam" id="PF00789">
    <property type="entry name" value="UBX"/>
    <property type="match status" value="1"/>
</dbReference>
<dbReference type="SMART" id="SM00166">
    <property type="entry name" value="UBX"/>
    <property type="match status" value="1"/>
</dbReference>
<dbReference type="Gene3D" id="3.10.20.90">
    <property type="entry name" value="Phosphatidylinositol 3-kinase Catalytic Subunit, Chain A, domain 1"/>
    <property type="match status" value="1"/>
</dbReference>
<accession>A0ABM1JMZ0</accession>
<dbReference type="PROSITE" id="PS51399">
    <property type="entry name" value="SEP"/>
    <property type="match status" value="1"/>
</dbReference>
<name>A0ABM1JMZ0_GEKJA</name>
<dbReference type="InterPro" id="IPR001012">
    <property type="entry name" value="UBX_dom"/>
</dbReference>
<reference evidence="4" key="1">
    <citation type="submission" date="2025-08" db="UniProtKB">
        <authorList>
            <consortium name="RefSeq"/>
        </authorList>
    </citation>
    <scope>IDENTIFICATION</scope>
</reference>
<dbReference type="PROSITE" id="PS50033">
    <property type="entry name" value="UBX"/>
    <property type="match status" value="1"/>
</dbReference>
<organism evidence="3 4">
    <name type="scientific">Gekko japonicus</name>
    <name type="common">Schlegel's Japanese gecko</name>
    <dbReference type="NCBI Taxonomy" id="146911"/>
    <lineage>
        <taxon>Eukaryota</taxon>
        <taxon>Metazoa</taxon>
        <taxon>Chordata</taxon>
        <taxon>Craniata</taxon>
        <taxon>Vertebrata</taxon>
        <taxon>Euteleostomi</taxon>
        <taxon>Lepidosauria</taxon>
        <taxon>Squamata</taxon>
        <taxon>Bifurcata</taxon>
        <taxon>Gekkota</taxon>
        <taxon>Gekkonidae</taxon>
        <taxon>Gekkoninae</taxon>
        <taxon>Gekko</taxon>
    </lineage>
</organism>
<dbReference type="RefSeq" id="XP_015262827.1">
    <property type="nucleotide sequence ID" value="XM_015407341.1"/>
</dbReference>
<keyword evidence="3" id="KW-1185">Reference proteome</keyword>
<dbReference type="PANTHER" id="PTHR23333:SF16">
    <property type="entry name" value="UBX DOMAIN-CONTAINING PROTEIN 2A"/>
    <property type="match status" value="1"/>
</dbReference>
<dbReference type="GeneID" id="107107104"/>
<dbReference type="SUPFAM" id="SSF102848">
    <property type="entry name" value="NSFL1 (p97 ATPase) cofactor p47, SEP domain"/>
    <property type="match status" value="1"/>
</dbReference>
<dbReference type="InterPro" id="IPR036241">
    <property type="entry name" value="NSFL1C_SEP_dom_sf"/>
</dbReference>
<dbReference type="InterPro" id="IPR029071">
    <property type="entry name" value="Ubiquitin-like_domsf"/>
</dbReference>
<gene>
    <name evidence="4" type="primary">UBXN2A</name>
</gene>
<evidence type="ECO:0000259" key="2">
    <source>
        <dbReference type="PROSITE" id="PS51399"/>
    </source>
</evidence>
<protein>
    <submittedName>
        <fullName evidence="4">UBX domain-containing protein 2A isoform X3</fullName>
    </submittedName>
</protein>
<proteinExistence type="predicted"/>
<dbReference type="SMART" id="SM00553">
    <property type="entry name" value="SEP"/>
    <property type="match status" value="1"/>
</dbReference>
<feature type="domain" description="UBX" evidence="1">
    <location>
        <begin position="124"/>
        <end position="201"/>
    </location>
</feature>
<evidence type="ECO:0000313" key="3">
    <source>
        <dbReference type="Proteomes" id="UP000694871"/>
    </source>
</evidence>
<dbReference type="InterPro" id="IPR012989">
    <property type="entry name" value="SEP_domain"/>
</dbReference>
<dbReference type="Gene3D" id="3.30.420.210">
    <property type="entry name" value="SEP domain"/>
    <property type="match status" value="1"/>
</dbReference>
<evidence type="ECO:0000313" key="4">
    <source>
        <dbReference type="RefSeq" id="XP_015262827.1"/>
    </source>
</evidence>
<dbReference type="Proteomes" id="UP000694871">
    <property type="component" value="Unplaced"/>
</dbReference>